<evidence type="ECO:0000313" key="3">
    <source>
        <dbReference type="Proteomes" id="UP000027195"/>
    </source>
</evidence>
<organism evidence="2 3">
    <name type="scientific">Botryobasidium botryosum (strain FD-172 SS1)</name>
    <dbReference type="NCBI Taxonomy" id="930990"/>
    <lineage>
        <taxon>Eukaryota</taxon>
        <taxon>Fungi</taxon>
        <taxon>Dikarya</taxon>
        <taxon>Basidiomycota</taxon>
        <taxon>Agaricomycotina</taxon>
        <taxon>Agaricomycetes</taxon>
        <taxon>Cantharellales</taxon>
        <taxon>Botryobasidiaceae</taxon>
        <taxon>Botryobasidium</taxon>
    </lineage>
</organism>
<keyword evidence="1" id="KW-1133">Transmembrane helix</keyword>
<evidence type="ECO:0000256" key="1">
    <source>
        <dbReference type="SAM" id="Phobius"/>
    </source>
</evidence>
<accession>A0A067MIW8</accession>
<sequence>MGSMQCNRRPWVRPDLVSLGIPGLLMLTVSPPLSNYSAIMETTTTLPAPIQQHTTLPTHSALDRGPAHPFDKGLPTIGTVYSCSLSIFVTSMPWALAGTQNMIVVADDTARFIIVTVVFYSHVVAMLVGVCYMRCGKDIDLDDHPLHKMNFHDLPASIKGTHLWGIKALLCLCMSTLAFVVRVAYATCPAVTTVFFATLGCLSSALLLVTFVTNSVCRQTSPPEKLPAQSGVVELKRSDLYPPQDAVLG</sequence>
<gene>
    <name evidence="2" type="ORF">BOTBODRAFT_451111</name>
</gene>
<keyword evidence="3" id="KW-1185">Reference proteome</keyword>
<feature type="transmembrane region" description="Helical" evidence="1">
    <location>
        <begin position="109"/>
        <end position="132"/>
    </location>
</feature>
<name>A0A067MIW8_BOTB1</name>
<dbReference type="EMBL" id="KL198057">
    <property type="protein sequence ID" value="KDQ11511.1"/>
    <property type="molecule type" value="Genomic_DNA"/>
</dbReference>
<reference evidence="3" key="1">
    <citation type="journal article" date="2014" name="Proc. Natl. Acad. Sci. U.S.A.">
        <title>Extensive sampling of basidiomycete genomes demonstrates inadequacy of the white-rot/brown-rot paradigm for wood decay fungi.</title>
        <authorList>
            <person name="Riley R."/>
            <person name="Salamov A.A."/>
            <person name="Brown D.W."/>
            <person name="Nagy L.G."/>
            <person name="Floudas D."/>
            <person name="Held B.W."/>
            <person name="Levasseur A."/>
            <person name="Lombard V."/>
            <person name="Morin E."/>
            <person name="Otillar R."/>
            <person name="Lindquist E.A."/>
            <person name="Sun H."/>
            <person name="LaButti K.M."/>
            <person name="Schmutz J."/>
            <person name="Jabbour D."/>
            <person name="Luo H."/>
            <person name="Baker S.E."/>
            <person name="Pisabarro A.G."/>
            <person name="Walton J.D."/>
            <person name="Blanchette R.A."/>
            <person name="Henrissat B."/>
            <person name="Martin F."/>
            <person name="Cullen D."/>
            <person name="Hibbett D.S."/>
            <person name="Grigoriev I.V."/>
        </authorList>
    </citation>
    <scope>NUCLEOTIDE SEQUENCE [LARGE SCALE GENOMIC DNA]</scope>
    <source>
        <strain evidence="3">FD-172 SS1</strain>
    </source>
</reference>
<keyword evidence="1" id="KW-0472">Membrane</keyword>
<protein>
    <submittedName>
        <fullName evidence="2">Uncharacterized protein</fullName>
    </submittedName>
</protein>
<evidence type="ECO:0000313" key="2">
    <source>
        <dbReference type="EMBL" id="KDQ11511.1"/>
    </source>
</evidence>
<proteinExistence type="predicted"/>
<dbReference type="InParanoid" id="A0A067MIW8"/>
<keyword evidence="1" id="KW-0812">Transmembrane</keyword>
<dbReference type="AlphaFoldDB" id="A0A067MIW8"/>
<dbReference type="HOGENOM" id="CLU_1115602_0_0_1"/>
<feature type="transmembrane region" description="Helical" evidence="1">
    <location>
        <begin position="191"/>
        <end position="212"/>
    </location>
</feature>
<feature type="transmembrane region" description="Helical" evidence="1">
    <location>
        <begin position="164"/>
        <end position="185"/>
    </location>
</feature>
<dbReference type="Proteomes" id="UP000027195">
    <property type="component" value="Unassembled WGS sequence"/>
</dbReference>
<feature type="transmembrane region" description="Helical" evidence="1">
    <location>
        <begin position="74"/>
        <end position="97"/>
    </location>
</feature>